<sequence>MNLRHRKLLLLPLLLSAGLVMLFISAEEPVAPTVAPGSVEASAGHPTETLKAKPAITAMPVATSPEIPADTPDHRHALDQLYDTAFNNIRLEVSVPPPGTGNIHPLKPEDLYLANIERAREGDVESQYQVSRALNECRRAPPPEAMSQIRDRVGAALATQVETVIEFCKPLWELVPHARIRDEYQNWFDQALLQEHPVAQSLYWRQHPDAFDQAQVKGFLERALMHNDPEIYLLVGGYYSQFEQDRHQAISWHYVNCILGDFCNRDIFTENLESFLSARDIEDALREGQTLIEKIKNKQAIELSGSNL</sequence>
<comment type="caution">
    <text evidence="1">The sequence shown here is derived from an EMBL/GenBank/DDBJ whole genome shotgun (WGS) entry which is preliminary data.</text>
</comment>
<dbReference type="Proteomes" id="UP000652567">
    <property type="component" value="Unassembled WGS sequence"/>
</dbReference>
<proteinExistence type="predicted"/>
<accession>A0A928V5Q8</accession>
<gene>
    <name evidence="1" type="ORF">C4F51_16505</name>
</gene>
<dbReference type="AlphaFoldDB" id="A0A928V5Q8"/>
<evidence type="ECO:0000313" key="1">
    <source>
        <dbReference type="EMBL" id="MBE8718777.1"/>
    </source>
</evidence>
<keyword evidence="2" id="KW-1185">Reference proteome</keyword>
<protein>
    <submittedName>
        <fullName evidence="1">Uncharacterized protein</fullName>
    </submittedName>
</protein>
<reference evidence="1" key="1">
    <citation type="submission" date="2018-07" db="EMBL/GenBank/DDBJ databases">
        <title>Genome assembly of strain Ka43.</title>
        <authorList>
            <person name="Kukolya J."/>
            <person name="Nagy I."/>
            <person name="Horvath B."/>
            <person name="Toth A."/>
        </authorList>
    </citation>
    <scope>NUCLEOTIDE SEQUENCE</scope>
    <source>
        <strain evidence="1">KB43</strain>
    </source>
</reference>
<name>A0A928V5Q8_9GAMM</name>
<dbReference type="EMBL" id="PRDL01000001">
    <property type="protein sequence ID" value="MBE8718777.1"/>
    <property type="molecule type" value="Genomic_DNA"/>
</dbReference>
<evidence type="ECO:0000313" key="2">
    <source>
        <dbReference type="Proteomes" id="UP000652567"/>
    </source>
</evidence>
<dbReference type="RefSeq" id="WP_193911613.1">
    <property type="nucleotide sequence ID" value="NZ_PRDL01000001.1"/>
</dbReference>
<organism evidence="1 2">
    <name type="scientific">Cellvibrio polysaccharolyticus</name>
    <dbReference type="NCBI Taxonomy" id="2082724"/>
    <lineage>
        <taxon>Bacteria</taxon>
        <taxon>Pseudomonadati</taxon>
        <taxon>Pseudomonadota</taxon>
        <taxon>Gammaproteobacteria</taxon>
        <taxon>Cellvibrionales</taxon>
        <taxon>Cellvibrionaceae</taxon>
        <taxon>Cellvibrio</taxon>
    </lineage>
</organism>